<evidence type="ECO:0000313" key="8">
    <source>
        <dbReference type="EMBL" id="MBR8536797.1"/>
    </source>
</evidence>
<dbReference type="InterPro" id="IPR036034">
    <property type="entry name" value="PDZ_sf"/>
</dbReference>
<protein>
    <submittedName>
        <fullName evidence="8">PDZ domain-containing protein</fullName>
    </submittedName>
</protein>
<dbReference type="NCBIfam" id="TIGR00225">
    <property type="entry name" value="prc"/>
    <property type="match status" value="1"/>
</dbReference>
<reference evidence="8" key="1">
    <citation type="journal article" date="2018" name="Int. J. Syst. Evol. Microbiol.">
        <title>Carboxylicivirga sediminis sp. nov., isolated from coastal sediment.</title>
        <authorList>
            <person name="Wang F.Q."/>
            <person name="Ren L.H."/>
            <person name="Zou R.J."/>
            <person name="Sun Y.Z."/>
            <person name="Liu X.J."/>
            <person name="Jiang F."/>
            <person name="Liu L.J."/>
        </authorList>
    </citation>
    <scope>NUCLEOTIDE SEQUENCE</scope>
    <source>
        <strain evidence="8">JR1</strain>
    </source>
</reference>
<keyword evidence="6" id="KW-1133">Transmembrane helix</keyword>
<evidence type="ECO:0000313" key="9">
    <source>
        <dbReference type="Proteomes" id="UP000679220"/>
    </source>
</evidence>
<dbReference type="InterPro" id="IPR041489">
    <property type="entry name" value="PDZ_6"/>
</dbReference>
<dbReference type="Gene3D" id="2.30.42.10">
    <property type="match status" value="1"/>
</dbReference>
<dbReference type="EMBL" id="JAGTAR010000023">
    <property type="protein sequence ID" value="MBR8536797.1"/>
    <property type="molecule type" value="Genomic_DNA"/>
</dbReference>
<proteinExistence type="inferred from homology"/>
<dbReference type="InterPro" id="IPR004447">
    <property type="entry name" value="Peptidase_S41A"/>
</dbReference>
<evidence type="ECO:0000256" key="4">
    <source>
        <dbReference type="ARBA" id="ARBA00022825"/>
    </source>
</evidence>
<keyword evidence="6" id="KW-0812">Transmembrane</keyword>
<dbReference type="CDD" id="cd07560">
    <property type="entry name" value="Peptidase_S41_CPP"/>
    <property type="match status" value="1"/>
</dbReference>
<keyword evidence="2 5" id="KW-0645">Protease</keyword>
<keyword evidence="4 5" id="KW-0720">Serine protease</keyword>
<dbReference type="GO" id="GO:0030288">
    <property type="term" value="C:outer membrane-bounded periplasmic space"/>
    <property type="evidence" value="ECO:0007669"/>
    <property type="project" value="TreeGrafter"/>
</dbReference>
<dbReference type="CDD" id="cd06782">
    <property type="entry name" value="cpPDZ_CPP-like"/>
    <property type="match status" value="1"/>
</dbReference>
<dbReference type="SMART" id="SM00228">
    <property type="entry name" value="PDZ"/>
    <property type="match status" value="1"/>
</dbReference>
<dbReference type="SMART" id="SM00245">
    <property type="entry name" value="TSPc"/>
    <property type="match status" value="1"/>
</dbReference>
<evidence type="ECO:0000256" key="3">
    <source>
        <dbReference type="ARBA" id="ARBA00022801"/>
    </source>
</evidence>
<name>A0A941F5F5_9BACT</name>
<accession>A0A941F5F5</accession>
<comment type="similarity">
    <text evidence="1 5">Belongs to the peptidase S41A family.</text>
</comment>
<dbReference type="InterPro" id="IPR001478">
    <property type="entry name" value="PDZ"/>
</dbReference>
<evidence type="ECO:0000256" key="5">
    <source>
        <dbReference type="RuleBase" id="RU004404"/>
    </source>
</evidence>
<feature type="transmembrane region" description="Helical" evidence="6">
    <location>
        <begin position="12"/>
        <end position="29"/>
    </location>
</feature>
<dbReference type="InterPro" id="IPR005151">
    <property type="entry name" value="Tail-specific_protease"/>
</dbReference>
<evidence type="ECO:0000256" key="2">
    <source>
        <dbReference type="ARBA" id="ARBA00022670"/>
    </source>
</evidence>
<dbReference type="Proteomes" id="UP000679220">
    <property type="component" value="Unassembled WGS sequence"/>
</dbReference>
<keyword evidence="3 5" id="KW-0378">Hydrolase</keyword>
<dbReference type="PROSITE" id="PS50106">
    <property type="entry name" value="PDZ"/>
    <property type="match status" value="1"/>
</dbReference>
<dbReference type="PANTHER" id="PTHR32060">
    <property type="entry name" value="TAIL-SPECIFIC PROTEASE"/>
    <property type="match status" value="1"/>
</dbReference>
<evidence type="ECO:0000256" key="6">
    <source>
        <dbReference type="SAM" id="Phobius"/>
    </source>
</evidence>
<dbReference type="Gene3D" id="3.90.226.10">
    <property type="entry name" value="2-enoyl-CoA Hydratase, Chain A, domain 1"/>
    <property type="match status" value="1"/>
</dbReference>
<keyword evidence="6" id="KW-0472">Membrane</keyword>
<dbReference type="FunFam" id="2.30.42.10:FF:000063">
    <property type="entry name" value="Peptidase, S41 family"/>
    <property type="match status" value="1"/>
</dbReference>
<dbReference type="InterPro" id="IPR029045">
    <property type="entry name" value="ClpP/crotonase-like_dom_sf"/>
</dbReference>
<dbReference type="Pfam" id="PF03572">
    <property type="entry name" value="Peptidase_S41"/>
    <property type="match status" value="1"/>
</dbReference>
<dbReference type="GO" id="GO:0004175">
    <property type="term" value="F:endopeptidase activity"/>
    <property type="evidence" value="ECO:0007669"/>
    <property type="project" value="TreeGrafter"/>
</dbReference>
<dbReference type="GO" id="GO:0006508">
    <property type="term" value="P:proteolysis"/>
    <property type="evidence" value="ECO:0007669"/>
    <property type="project" value="UniProtKB-KW"/>
</dbReference>
<dbReference type="GO" id="GO:0007165">
    <property type="term" value="P:signal transduction"/>
    <property type="evidence" value="ECO:0007669"/>
    <property type="project" value="TreeGrafter"/>
</dbReference>
<gene>
    <name evidence="8" type="ORF">KDU71_14580</name>
</gene>
<dbReference type="SUPFAM" id="SSF50156">
    <property type="entry name" value="PDZ domain-like"/>
    <property type="match status" value="1"/>
</dbReference>
<dbReference type="Gene3D" id="3.30.750.44">
    <property type="match status" value="1"/>
</dbReference>
<dbReference type="PANTHER" id="PTHR32060:SF30">
    <property type="entry name" value="CARBOXY-TERMINAL PROCESSING PROTEASE CTPA"/>
    <property type="match status" value="1"/>
</dbReference>
<keyword evidence="9" id="KW-1185">Reference proteome</keyword>
<sequence length="573" mass="64644">MNNFLRTRRVRWITGVTLVMVMLLGLYSFNDDKRNFEVIKNLDIFYTLFREVNSYYVDETNPEELITEGINNMLESLDPYTTYIPESDMEDFRFMTTGEYAGIGSLISKKGEYVVIAEPYEGFPAAKAGLKTGDKILEIDGKSMVGKNTPDVSEMLKGPAKTTLKIKVERPGEKKPINIELERQKIQINPVPYYGMVNDETGIIQLNNFTQDCAREVEKAFLDLRDKQGAKSVVLDLRANPGGLLDEAVKIVNLFVPSGSEVVSTRGKVKQWDKTYNAMREPIDTVMPLAVLISRGSASASEIVSGALQDLDRAVVLGQRSFGKGLVQTTRNLSYNAKLKVTTAKYYIPSGRCIQALDYTHRDEDGAVGLVADSLISEYKTKNGRSVFDGGGISPDIKVESHKYANVTFALVVQQMIFDYATEFVLRNKSIDAPEAFAISDDEYNRFIEFVKAKEDFKYESLSQEKFKELVKTAKREGYYEKAEEDFTAMEALLKLDVEKDMRQFEDEIRELMVLEITKRYYYQKGAIKAGLQNDAELEEAKKLLKDMNQYKGLLDGTVASHAGDRRATAKKS</sequence>
<dbReference type="SUPFAM" id="SSF52096">
    <property type="entry name" value="ClpP/crotonase"/>
    <property type="match status" value="1"/>
</dbReference>
<dbReference type="GO" id="GO:0008236">
    <property type="term" value="F:serine-type peptidase activity"/>
    <property type="evidence" value="ECO:0007669"/>
    <property type="project" value="UniProtKB-KW"/>
</dbReference>
<reference evidence="8" key="2">
    <citation type="submission" date="2021-04" db="EMBL/GenBank/DDBJ databases">
        <authorList>
            <person name="Zhang T."/>
            <person name="Zhang Y."/>
            <person name="Lu D."/>
            <person name="Zuo D."/>
            <person name="Du Z."/>
        </authorList>
    </citation>
    <scope>NUCLEOTIDE SEQUENCE</scope>
    <source>
        <strain evidence="8">JR1</strain>
    </source>
</reference>
<dbReference type="Pfam" id="PF17820">
    <property type="entry name" value="PDZ_6"/>
    <property type="match status" value="1"/>
</dbReference>
<feature type="domain" description="PDZ" evidence="7">
    <location>
        <begin position="98"/>
        <end position="157"/>
    </location>
</feature>
<evidence type="ECO:0000256" key="1">
    <source>
        <dbReference type="ARBA" id="ARBA00009179"/>
    </source>
</evidence>
<dbReference type="AlphaFoldDB" id="A0A941F5F5"/>
<comment type="caution">
    <text evidence="8">The sequence shown here is derived from an EMBL/GenBank/DDBJ whole genome shotgun (WGS) entry which is preliminary data.</text>
</comment>
<organism evidence="8 9">
    <name type="scientific">Carboxylicivirga sediminis</name>
    <dbReference type="NCBI Taxonomy" id="2006564"/>
    <lineage>
        <taxon>Bacteria</taxon>
        <taxon>Pseudomonadati</taxon>
        <taxon>Bacteroidota</taxon>
        <taxon>Bacteroidia</taxon>
        <taxon>Marinilabiliales</taxon>
        <taxon>Marinilabiliaceae</taxon>
        <taxon>Carboxylicivirga</taxon>
    </lineage>
</organism>
<dbReference type="RefSeq" id="WP_212191825.1">
    <property type="nucleotide sequence ID" value="NZ_JAGTAR010000023.1"/>
</dbReference>
<evidence type="ECO:0000259" key="7">
    <source>
        <dbReference type="PROSITE" id="PS50106"/>
    </source>
</evidence>